<feature type="compositionally biased region" description="Basic and acidic residues" evidence="10">
    <location>
        <begin position="195"/>
        <end position="205"/>
    </location>
</feature>
<feature type="compositionally biased region" description="Polar residues" evidence="10">
    <location>
        <begin position="1589"/>
        <end position="1603"/>
    </location>
</feature>
<feature type="compositionally biased region" description="Basic and acidic residues" evidence="10">
    <location>
        <begin position="362"/>
        <end position="372"/>
    </location>
</feature>
<feature type="compositionally biased region" description="Basic and acidic residues" evidence="10">
    <location>
        <begin position="63"/>
        <end position="74"/>
    </location>
</feature>
<dbReference type="GO" id="GO:0008270">
    <property type="term" value="F:zinc ion binding"/>
    <property type="evidence" value="ECO:0007669"/>
    <property type="project" value="UniProtKB-KW"/>
</dbReference>
<keyword evidence="8" id="KW-0067">ATP-binding</keyword>
<dbReference type="GO" id="GO:0042393">
    <property type="term" value="F:histone binding"/>
    <property type="evidence" value="ECO:0007669"/>
    <property type="project" value="TreeGrafter"/>
</dbReference>
<evidence type="ECO:0000256" key="7">
    <source>
        <dbReference type="ARBA" id="ARBA00022833"/>
    </source>
</evidence>
<dbReference type="InterPro" id="IPR003226">
    <property type="entry name" value="MYG1_exonuclease"/>
</dbReference>
<dbReference type="InterPro" id="IPR016197">
    <property type="entry name" value="Chromo-like_dom_sf"/>
</dbReference>
<dbReference type="GO" id="GO:0003682">
    <property type="term" value="F:chromatin binding"/>
    <property type="evidence" value="ECO:0007669"/>
    <property type="project" value="TreeGrafter"/>
</dbReference>
<dbReference type="PANTHER" id="PTHR45623:SF17">
    <property type="entry name" value="CHROMODOMAIN-HELICASE-DNA-BINDING PROTEIN 3-RELATED"/>
    <property type="match status" value="1"/>
</dbReference>
<feature type="compositionally biased region" description="Polar residues" evidence="10">
    <location>
        <begin position="1806"/>
        <end position="1817"/>
    </location>
</feature>
<feature type="compositionally biased region" description="Polar residues" evidence="10">
    <location>
        <begin position="342"/>
        <end position="361"/>
    </location>
</feature>
<dbReference type="InterPro" id="IPR014001">
    <property type="entry name" value="Helicase_ATP-bd"/>
</dbReference>
<dbReference type="GO" id="GO:0000785">
    <property type="term" value="C:chromatin"/>
    <property type="evidence" value="ECO:0007669"/>
    <property type="project" value="TreeGrafter"/>
</dbReference>
<dbReference type="Proteomes" id="UP000703661">
    <property type="component" value="Unassembled WGS sequence"/>
</dbReference>
<feature type="compositionally biased region" description="Basic residues" evidence="10">
    <location>
        <begin position="135"/>
        <end position="145"/>
    </location>
</feature>
<dbReference type="SUPFAM" id="SSF52540">
    <property type="entry name" value="P-loop containing nucleoside triphosphate hydrolases"/>
    <property type="match status" value="2"/>
</dbReference>
<feature type="compositionally biased region" description="Polar residues" evidence="10">
    <location>
        <begin position="1697"/>
        <end position="1721"/>
    </location>
</feature>
<keyword evidence="5" id="KW-0863">Zinc-finger</keyword>
<dbReference type="PROSITE" id="PS51194">
    <property type="entry name" value="HELICASE_CTER"/>
    <property type="match status" value="1"/>
</dbReference>
<dbReference type="Gene3D" id="3.40.50.300">
    <property type="entry name" value="P-loop containing nucleotide triphosphate hydrolases"/>
    <property type="match status" value="1"/>
</dbReference>
<keyword evidence="4" id="KW-0547">Nucleotide-binding</keyword>
<feature type="region of interest" description="Disordered" evidence="10">
    <location>
        <begin position="1921"/>
        <end position="1984"/>
    </location>
</feature>
<feature type="compositionally biased region" description="Basic and acidic residues" evidence="10">
    <location>
        <begin position="1769"/>
        <end position="1805"/>
    </location>
</feature>
<protein>
    <recommendedName>
        <fullName evidence="15">Chromatin remodeling complex subunit</fullName>
    </recommendedName>
</protein>
<dbReference type="Gene3D" id="3.40.50.10810">
    <property type="entry name" value="Tandem AAA-ATPase domain"/>
    <property type="match status" value="1"/>
</dbReference>
<evidence type="ECO:0000259" key="11">
    <source>
        <dbReference type="PROSITE" id="PS51192"/>
    </source>
</evidence>
<name>A0A9P6T287_9FUNG</name>
<evidence type="ECO:0000256" key="9">
    <source>
        <dbReference type="ARBA" id="ARBA00023242"/>
    </source>
</evidence>
<comment type="subcellular location">
    <subcellularLocation>
        <location evidence="1">Nucleus</location>
    </subcellularLocation>
</comment>
<dbReference type="InterPro" id="IPR001965">
    <property type="entry name" value="Znf_PHD"/>
</dbReference>
<dbReference type="GO" id="GO:0005634">
    <property type="term" value="C:nucleus"/>
    <property type="evidence" value="ECO:0007669"/>
    <property type="project" value="UniProtKB-SubCell"/>
</dbReference>
<dbReference type="CDD" id="cd18793">
    <property type="entry name" value="SF2_C_SNF"/>
    <property type="match status" value="1"/>
</dbReference>
<evidence type="ECO:0000256" key="6">
    <source>
        <dbReference type="ARBA" id="ARBA00022801"/>
    </source>
</evidence>
<evidence type="ECO:0000313" key="14">
    <source>
        <dbReference type="Proteomes" id="UP000703661"/>
    </source>
</evidence>
<feature type="region of interest" description="Disordered" evidence="10">
    <location>
        <begin position="321"/>
        <end position="387"/>
    </location>
</feature>
<evidence type="ECO:0000256" key="3">
    <source>
        <dbReference type="ARBA" id="ARBA00022737"/>
    </source>
</evidence>
<dbReference type="InterPro" id="IPR027417">
    <property type="entry name" value="P-loop_NTPase"/>
</dbReference>
<feature type="region of interest" description="Disordered" evidence="10">
    <location>
        <begin position="1256"/>
        <end position="1334"/>
    </location>
</feature>
<dbReference type="InterPro" id="IPR000953">
    <property type="entry name" value="Chromo/chromo_shadow_dom"/>
</dbReference>
<evidence type="ECO:0000256" key="10">
    <source>
        <dbReference type="SAM" id="MobiDB-lite"/>
    </source>
</evidence>
<proteinExistence type="predicted"/>
<comment type="caution">
    <text evidence="13">The sequence shown here is derived from an EMBL/GenBank/DDBJ whole genome shotgun (WGS) entry which is preliminary data.</text>
</comment>
<dbReference type="SMART" id="SM00487">
    <property type="entry name" value="DEXDc"/>
    <property type="match status" value="1"/>
</dbReference>
<keyword evidence="14" id="KW-1185">Reference proteome</keyword>
<dbReference type="InterPro" id="IPR038718">
    <property type="entry name" value="SNF2-like_sf"/>
</dbReference>
<evidence type="ECO:0000256" key="5">
    <source>
        <dbReference type="ARBA" id="ARBA00022771"/>
    </source>
</evidence>
<feature type="compositionally biased region" description="Polar residues" evidence="10">
    <location>
        <begin position="1946"/>
        <end position="1955"/>
    </location>
</feature>
<evidence type="ECO:0000313" key="13">
    <source>
        <dbReference type="EMBL" id="KAG0019675.1"/>
    </source>
</evidence>
<dbReference type="PROSITE" id="PS51192">
    <property type="entry name" value="HELICASE_ATP_BIND_1"/>
    <property type="match status" value="1"/>
</dbReference>
<feature type="region of interest" description="Disordered" evidence="10">
    <location>
        <begin position="63"/>
        <end position="220"/>
    </location>
</feature>
<feature type="compositionally biased region" description="Low complexity" evidence="10">
    <location>
        <begin position="1926"/>
        <end position="1937"/>
    </location>
</feature>
<dbReference type="GO" id="GO:0140658">
    <property type="term" value="F:ATP-dependent chromatin remodeler activity"/>
    <property type="evidence" value="ECO:0007669"/>
    <property type="project" value="TreeGrafter"/>
</dbReference>
<feature type="compositionally biased region" description="Low complexity" evidence="10">
    <location>
        <begin position="483"/>
        <end position="492"/>
    </location>
</feature>
<dbReference type="GO" id="GO:0005524">
    <property type="term" value="F:ATP binding"/>
    <property type="evidence" value="ECO:0007669"/>
    <property type="project" value="UniProtKB-KW"/>
</dbReference>
<evidence type="ECO:0000256" key="4">
    <source>
        <dbReference type="ARBA" id="ARBA00022741"/>
    </source>
</evidence>
<dbReference type="Gene3D" id="2.40.50.40">
    <property type="match status" value="2"/>
</dbReference>
<dbReference type="InterPro" id="IPR000330">
    <property type="entry name" value="SNF2_N"/>
</dbReference>
<feature type="compositionally biased region" description="Low complexity" evidence="10">
    <location>
        <begin position="1852"/>
        <end position="1871"/>
    </location>
</feature>
<keyword evidence="7" id="KW-0862">Zinc</keyword>
<evidence type="ECO:0000256" key="8">
    <source>
        <dbReference type="ARBA" id="ARBA00022840"/>
    </source>
</evidence>
<evidence type="ECO:0000259" key="12">
    <source>
        <dbReference type="PROSITE" id="PS51194"/>
    </source>
</evidence>
<dbReference type="PANTHER" id="PTHR45623">
    <property type="entry name" value="CHROMODOMAIN-HELICASE-DNA-BINDING PROTEIN 3-RELATED-RELATED"/>
    <property type="match status" value="1"/>
</dbReference>
<dbReference type="InterPro" id="IPR049730">
    <property type="entry name" value="SNF2/RAD54-like_C"/>
</dbReference>
<feature type="compositionally biased region" description="Polar residues" evidence="10">
    <location>
        <begin position="1667"/>
        <end position="1683"/>
    </location>
</feature>
<dbReference type="Pfam" id="PF00271">
    <property type="entry name" value="Helicase_C"/>
    <property type="match status" value="1"/>
</dbReference>
<gene>
    <name evidence="13" type="ORF">BGZ80_005434</name>
</gene>
<dbReference type="SMART" id="SM00298">
    <property type="entry name" value="CHROMO"/>
    <property type="match status" value="3"/>
</dbReference>
<dbReference type="Pfam" id="PF03690">
    <property type="entry name" value="MYG1_exonuc"/>
    <property type="match status" value="1"/>
</dbReference>
<keyword evidence="9" id="KW-0539">Nucleus</keyword>
<dbReference type="SMART" id="SM00490">
    <property type="entry name" value="HELICc"/>
    <property type="match status" value="1"/>
</dbReference>
<feature type="region of interest" description="Disordered" evidence="10">
    <location>
        <begin position="1619"/>
        <end position="1909"/>
    </location>
</feature>
<evidence type="ECO:0000256" key="2">
    <source>
        <dbReference type="ARBA" id="ARBA00022723"/>
    </source>
</evidence>
<reference evidence="13" key="1">
    <citation type="journal article" date="2020" name="Fungal Divers.">
        <title>Resolving the Mortierellaceae phylogeny through synthesis of multi-gene phylogenetics and phylogenomics.</title>
        <authorList>
            <person name="Vandepol N."/>
            <person name="Liber J."/>
            <person name="Desiro A."/>
            <person name="Na H."/>
            <person name="Kennedy M."/>
            <person name="Barry K."/>
            <person name="Grigoriev I.V."/>
            <person name="Miller A.N."/>
            <person name="O'Donnell K."/>
            <person name="Stajich J.E."/>
            <person name="Bonito G."/>
        </authorList>
    </citation>
    <scope>NUCLEOTIDE SEQUENCE</scope>
    <source>
        <strain evidence="13">NRRL 2769</strain>
    </source>
</reference>
<sequence length="2350" mass="261870">MESTDTTSMDRSSTSRGEVLKILDQTIHDGGAVKYTVLWENGDTTEESVEALGKWDDLVQEYEHSQFSKSEVKSHTPSPPPSRKSQQSSVKSDSDASKRGQPAASRPARTKARANVQYYEPEDSDDAAEYSGPRPNKRTSSKAKKPASSGDDAQDQDQETTPTPALSARGYTRRAQATIKPQPSLDSSEDSSDEVAPKAKSERKAPSAPKPKKTLVATSTESGFVQAHHPFCTRCGQRGEIAKRKSKKKSDDEDDDEPLGSLLLCECCSAGYHRLCLRKTYTDSLIGTGFRCESCIKNKGAECLECHEWVGRVPTATVAKVPDTAESSSSNGQSLGEDPSADITSESKQSLKETSSVPNSESSKDMDIEKDTTVATSPSKSEDSLEPAQEADAILFRCFRCTYTAHDKCLKPPSSMDNQVDRAQIVKYYRKEWKCHQCLEWDRELDQILAFRDVPIRKNGSSTLDGDTEMVPAGSTKSEETSTESSTKDGSTFPQASNTTRELLVKWKNMSYRKVTWVPSYWVSQVVSSVKIKSFWRKIQGPAGVSDVVLPQWTQVEKILDVVFDADYDGAEDDMDALDHIQSVFVKWKGLDYDQATWDEPDEPDSPDYSSFKQSFKDWVAAQKIEIPVRAKKGRSGLQPRPSNQLPFDELKEQPSYISGGTLKDYQMDGLNWLRYNHWKNVNSILADEMGLGKTIQMVAFVTTLFHQLRAFPCLIVVPNSTLTNWVREFAKWAPDLRVVAYYGPQTSRSVVRDYELFHRGTQDLKCHVVVTTYEMIVNPVDSALFRKNSWECLVVDEGQRLKNENSMLFVKLNELAVENRVLLTGTPLQNNIRELFSLMNFLDPVKFSDVTELEKKYENLDKNAVEELHGLLKPFFLRRTKDEVLKDLPPKSEVIVPVGMSALQKEIYKGILARNHKLLQSITNRGGTSSNRKASLHNILMELRKCLNHPYLIDGVEPRYLETAELVHKSLIEAGGKLELLHNMLPKLKQNGHRVLIFSTMTRLLDILEDYLNGEHYNFVRLDGSTSSSDRQARIDRFNAPNSDVFVFLLSTRAGGVGVNLATADTIIIYDVDFNPKADMQALSRAHRIGQKNKVLVLKFMTRNSAEERIVQIGKKKMILDHLIVERMEDDNLDPVDVESILKFGAKALFEEDSNTNEDLKYDDAALDALLDRSKIEHNWDENDNGETKVSGFGFAKVWTETKGLVDEDIPIDAPPETEEEGFWSTLLRDRLAMAYAQEEELLGRGARRKTVLSYAENGNNNESPPNKKRKAGKEAPSKEEEDYVDQDIGGSDVDSGESDPDVDPSSIMGELDLGKRAKKSRVPLDPNQLQSGEMELVMDEDGRQGSDAFGPQDGSNPLLGHGGKVKKARMQPASPYQMQGAVSTSGGRAMSAIDAANRKTGRKPQPCLVCHRSHRDRCPESQDIPLVLERRQQIATSNYPDNYKNLALATLDRFLLDKQITPAELPKGKTAKNLTAAAARLGGAAYQDSLRSMSIGKAFVPTITPGACIVCNQGPYHLPFNCPESRNIQFMQERCRSITLDPTIPDVKKQEYVSNIKGLISRESPRSNPPPAAAAPNSRRHGAWGTAGNSTSGHSASSRNVPTSAAASVILAAAQASGGQLNTSSKHTSSGQRSSHGHHSHSQHQAYTSPIPPQFMSSRPKEQQHQGSVPASVATQGSGRSDVQRRDYGPPSYHPRNTPQHHSSSSHMTSGARESSNYQPRKPSYRNDDGSIVAPPGRGSGYSNTSSRGGQEYVHDSSQGNDTLYGQERDRVGYGRPEGSRHELHLERERTYTHHEERGDDMSRAQQEYSRTDNGSYSSSHDRVSRHHSTQASSHYQEHSNHPSQHYRHNQQAPSQHQHQLQQQQQHGHASSRPRTVSMSPRDEHRVIGQQSRPSSQYTMDRHGSHPQQEAVVDLVMSSPKLDSSPPSMQQQSRRLQNEENEHVQTMITSPGASPQMDRGNSALSERHAKMEAPEASPTYGQGGFVAAARETDHADTTATSKLSSGAYGVGLKEKYHPMRAGEPTKMDLTAEREEDMAPELIGTHNGHFHCDEALAVHMLHQTKEFKNAGKITRTAGWEHIMSEAIEKKRSWAHHFFTEVFGGKFETKLSSAGLVYKHFGKEIMASILSLEESDSRVDLLYNKVYENFIEALDGGDNGISQYPADIKPKYRVGTALPQRVAGLNPWWNQENVDVDAQFMKAVAMTGEDFVSSVKYLGLSWLPARDLVVKALDQRLDIHPSGKILVFDRSCPWKEHLFNLEKELCIKEEALYVLYPDDNGQWRVQCVPPSPDSFECRKALPQAWRGFRDDELSERSGVPNSVFVHMGGFIGGNKTKEGALEMAVKSLEL</sequence>
<evidence type="ECO:0008006" key="15">
    <source>
        <dbReference type="Google" id="ProtNLM"/>
    </source>
</evidence>
<keyword evidence="6" id="KW-0378">Hydrolase</keyword>
<evidence type="ECO:0000256" key="1">
    <source>
        <dbReference type="ARBA" id="ARBA00004123"/>
    </source>
</evidence>
<dbReference type="EMBL" id="JAAAID010000268">
    <property type="protein sequence ID" value="KAG0019675.1"/>
    <property type="molecule type" value="Genomic_DNA"/>
</dbReference>
<feature type="domain" description="Helicase ATP-binding" evidence="11">
    <location>
        <begin position="675"/>
        <end position="846"/>
    </location>
</feature>
<organism evidence="13 14">
    <name type="scientific">Entomortierella chlamydospora</name>
    <dbReference type="NCBI Taxonomy" id="101097"/>
    <lineage>
        <taxon>Eukaryota</taxon>
        <taxon>Fungi</taxon>
        <taxon>Fungi incertae sedis</taxon>
        <taxon>Mucoromycota</taxon>
        <taxon>Mortierellomycotina</taxon>
        <taxon>Mortierellomycetes</taxon>
        <taxon>Mortierellales</taxon>
        <taxon>Mortierellaceae</taxon>
        <taxon>Entomortierella</taxon>
    </lineage>
</organism>
<feature type="compositionally biased region" description="Polar residues" evidence="10">
    <location>
        <begin position="325"/>
        <end position="334"/>
    </location>
</feature>
<feature type="region of interest" description="Disordered" evidence="10">
    <location>
        <begin position="461"/>
        <end position="495"/>
    </location>
</feature>
<dbReference type="SUPFAM" id="SSF57903">
    <property type="entry name" value="FYVE/PHD zinc finger"/>
    <property type="match status" value="1"/>
</dbReference>
<feature type="domain" description="Helicase C-terminal" evidence="12">
    <location>
        <begin position="981"/>
        <end position="1133"/>
    </location>
</feature>
<dbReference type="InterPro" id="IPR011011">
    <property type="entry name" value="Znf_FYVE_PHD"/>
</dbReference>
<dbReference type="InterPro" id="IPR056616">
    <property type="entry name" value="Chromo_MIT1"/>
</dbReference>
<accession>A0A9P6T287</accession>
<feature type="region of interest" description="Disordered" evidence="10">
    <location>
        <begin position="1561"/>
        <end position="1603"/>
    </location>
</feature>
<dbReference type="Pfam" id="PF00176">
    <property type="entry name" value="SNF2-rel_dom"/>
    <property type="match status" value="1"/>
</dbReference>
<feature type="compositionally biased region" description="Polar residues" evidence="10">
    <location>
        <begin position="1891"/>
        <end position="1901"/>
    </location>
</feature>
<dbReference type="GO" id="GO:0003677">
    <property type="term" value="F:DNA binding"/>
    <property type="evidence" value="ECO:0007669"/>
    <property type="project" value="TreeGrafter"/>
</dbReference>
<dbReference type="GO" id="GO:0016887">
    <property type="term" value="F:ATP hydrolysis activity"/>
    <property type="evidence" value="ECO:0007669"/>
    <property type="project" value="TreeGrafter"/>
</dbReference>
<keyword evidence="3" id="KW-0677">Repeat</keyword>
<dbReference type="InterPro" id="IPR001650">
    <property type="entry name" value="Helicase_C-like"/>
</dbReference>
<dbReference type="SUPFAM" id="SSF54160">
    <property type="entry name" value="Chromo domain-like"/>
    <property type="match status" value="2"/>
</dbReference>
<dbReference type="SMART" id="SM00249">
    <property type="entry name" value="PHD"/>
    <property type="match status" value="2"/>
</dbReference>
<dbReference type="Pfam" id="PF23615">
    <property type="entry name" value="Chromo_MIT1"/>
    <property type="match status" value="1"/>
</dbReference>
<keyword evidence="2" id="KW-0479">Metal-binding</keyword>